<dbReference type="PROSITE" id="PS51257">
    <property type="entry name" value="PROKAR_LIPOPROTEIN"/>
    <property type="match status" value="1"/>
</dbReference>
<feature type="domain" description="Bacterial surface antigen (D15)" evidence="6">
    <location>
        <begin position="358"/>
        <end position="644"/>
    </location>
</feature>
<evidence type="ECO:0000256" key="3">
    <source>
        <dbReference type="ARBA" id="ARBA00023136"/>
    </source>
</evidence>
<dbReference type="AlphaFoldDB" id="M2TK42"/>
<dbReference type="Proteomes" id="UP000011717">
    <property type="component" value="Unassembled WGS sequence"/>
</dbReference>
<evidence type="ECO:0000256" key="1">
    <source>
        <dbReference type="ARBA" id="ARBA00004370"/>
    </source>
</evidence>
<name>M2TK42_9SPHN</name>
<keyword evidence="3" id="KW-0472">Membrane</keyword>
<evidence type="ECO:0000256" key="2">
    <source>
        <dbReference type="ARBA" id="ARBA00022452"/>
    </source>
</evidence>
<evidence type="ECO:0000313" key="8">
    <source>
        <dbReference type="Proteomes" id="UP000011717"/>
    </source>
</evidence>
<dbReference type="PANTHER" id="PTHR12815:SF42">
    <property type="entry name" value="BACTERIAL SURFACE ANTIGEN (D15) DOMAIN-CONTAINING PROTEIN"/>
    <property type="match status" value="1"/>
</dbReference>
<comment type="caution">
    <text evidence="7">The sequence shown here is derived from an EMBL/GenBank/DDBJ whole genome shotgun (WGS) entry which is preliminary data.</text>
</comment>
<dbReference type="PATRIC" id="fig|1234595.3.peg.2535"/>
<reference evidence="7 8" key="1">
    <citation type="journal article" date="2013" name="Genome Announc.">
        <title>Draft Genome Sequence of Strain JLT2015T, Belonging to the Family Sphingomonadaceae of the Alphaproteobacteria.</title>
        <authorList>
            <person name="Tang K."/>
            <person name="Liu K."/>
            <person name="Li S."/>
            <person name="Jiao N."/>
        </authorList>
    </citation>
    <scope>NUCLEOTIDE SEQUENCE [LARGE SCALE GENOMIC DNA]</scope>
    <source>
        <strain evidence="7 8">JLT2015</strain>
    </source>
</reference>
<keyword evidence="2" id="KW-0812">Transmembrane</keyword>
<dbReference type="Gene3D" id="2.40.160.50">
    <property type="entry name" value="membrane protein fhac: a member of the omp85/tpsb transporter family"/>
    <property type="match status" value="1"/>
</dbReference>
<dbReference type="PANTHER" id="PTHR12815">
    <property type="entry name" value="SORTING AND ASSEMBLY MACHINERY SAMM50 PROTEIN FAMILY MEMBER"/>
    <property type="match status" value="1"/>
</dbReference>
<dbReference type="InterPro" id="IPR039910">
    <property type="entry name" value="D15-like"/>
</dbReference>
<feature type="region of interest" description="Disordered" evidence="4">
    <location>
        <begin position="285"/>
        <end position="305"/>
    </location>
</feature>
<protein>
    <submittedName>
        <fullName evidence="7">Outer membrane protein</fullName>
    </submittedName>
</protein>
<sequence length="644" mass="68448">MQFCARSLPLIVLLCSCAFPLHAQTTQDTALTPDLPEVSIPSEAEVDALLRSDPATGARSPDSGDIAYSVSTSALDSIGLSGDFTAYSVLLRDAGRSAPSLAELNRRVRVDSEVIGQLLRAAGYYDALVDPQLTTRAGGGYDVSFDIDPGPIYRFSSVSPVDLGVAVGDPVNARAVQAAVAAYAGTLATNGFAFAEVPEAEVTVDHETARAQLVVDVAPGPRGAFGRIIVENEDAPFNAEHIASLARFSPGDRYDPEDVEDLRRALIATGLVGSISIEPTPAGLASGADLGSAPSSPEAGEADGGNAASVDLVMTVERAPPRTLAAQLAYDTVDGVRVEGSWQHRNLFPPEGAFTASLIAGEQQVLASAALRRSNFRRRDQAVGGRLAFFREDRDAFYNRGVSVSAYLERETNIIWQKRWTYRFGPELLFTQERDRSADQPVLRDYVIGAFPARLTYDGTDDLLDPTESFRLTGFVSPEVSMRGRAFAYTRAEVAASTYIPVNAARTGIIALRGSAGSIIGAGRENIAPSRRFYAGGGGSVRGYGFQDVGPIDDDGDPRGGRSKVEGSVEGRYRFGDLGAAVFLDAGQVYTATTPSFRDLRYGAGVGVRYYTSFGPIRADIATPINPRPGDPTVAVYVSIGQAF</sequence>
<evidence type="ECO:0000256" key="4">
    <source>
        <dbReference type="SAM" id="MobiDB-lite"/>
    </source>
</evidence>
<feature type="compositionally biased region" description="Low complexity" evidence="4">
    <location>
        <begin position="285"/>
        <end position="297"/>
    </location>
</feature>
<keyword evidence="2" id="KW-1134">Transmembrane beta strand</keyword>
<gene>
    <name evidence="7" type="ORF">C725_2534</name>
</gene>
<dbReference type="OrthoDB" id="9769707at2"/>
<evidence type="ECO:0000256" key="5">
    <source>
        <dbReference type="SAM" id="SignalP"/>
    </source>
</evidence>
<evidence type="ECO:0000259" key="6">
    <source>
        <dbReference type="Pfam" id="PF01103"/>
    </source>
</evidence>
<dbReference type="RefSeq" id="WP_008603470.1">
    <property type="nucleotide sequence ID" value="NZ_AMRV01000010.1"/>
</dbReference>
<keyword evidence="8" id="KW-1185">Reference proteome</keyword>
<evidence type="ECO:0000313" key="7">
    <source>
        <dbReference type="EMBL" id="EMD82046.1"/>
    </source>
</evidence>
<proteinExistence type="predicted"/>
<dbReference type="InterPro" id="IPR000184">
    <property type="entry name" value="Bac_surfAg_D15"/>
</dbReference>
<feature type="signal peptide" evidence="5">
    <location>
        <begin position="1"/>
        <end position="23"/>
    </location>
</feature>
<dbReference type="GO" id="GO:0019867">
    <property type="term" value="C:outer membrane"/>
    <property type="evidence" value="ECO:0007669"/>
    <property type="project" value="InterPro"/>
</dbReference>
<accession>M2TK42</accession>
<keyword evidence="5" id="KW-0732">Signal</keyword>
<feature type="chain" id="PRO_5004026562" evidence="5">
    <location>
        <begin position="24"/>
        <end position="644"/>
    </location>
</feature>
<comment type="subcellular location">
    <subcellularLocation>
        <location evidence="1">Membrane</location>
    </subcellularLocation>
</comment>
<dbReference type="Pfam" id="PF01103">
    <property type="entry name" value="Omp85"/>
    <property type="match status" value="1"/>
</dbReference>
<organism evidence="7 8">
    <name type="scientific">Pacificimonas flava</name>
    <dbReference type="NCBI Taxonomy" id="1234595"/>
    <lineage>
        <taxon>Bacteria</taxon>
        <taxon>Pseudomonadati</taxon>
        <taxon>Pseudomonadota</taxon>
        <taxon>Alphaproteobacteria</taxon>
        <taxon>Sphingomonadales</taxon>
        <taxon>Sphingosinicellaceae</taxon>
        <taxon>Pacificimonas</taxon>
    </lineage>
</organism>
<dbReference type="Gene3D" id="3.10.20.310">
    <property type="entry name" value="membrane protein fhac"/>
    <property type="match status" value="1"/>
</dbReference>
<dbReference type="EMBL" id="AMRV01000010">
    <property type="protein sequence ID" value="EMD82046.1"/>
    <property type="molecule type" value="Genomic_DNA"/>
</dbReference>